<dbReference type="PANTHER" id="PTHR36932:SF1">
    <property type="entry name" value="CAPSULAR POLYSACCHARIDE BIOSYNTHESIS PROTEIN"/>
    <property type="match status" value="1"/>
</dbReference>
<organism evidence="1 2">
    <name type="scientific">Paenibacillus eucommiae</name>
    <dbReference type="NCBI Taxonomy" id="1355755"/>
    <lineage>
        <taxon>Bacteria</taxon>
        <taxon>Bacillati</taxon>
        <taxon>Bacillota</taxon>
        <taxon>Bacilli</taxon>
        <taxon>Bacillales</taxon>
        <taxon>Paenibacillaceae</taxon>
        <taxon>Paenibacillus</taxon>
    </lineage>
</organism>
<dbReference type="Proteomes" id="UP001519287">
    <property type="component" value="Unassembled WGS sequence"/>
</dbReference>
<keyword evidence="2" id="KW-1185">Reference proteome</keyword>
<gene>
    <name evidence="1" type="ORF">J2Z66_004845</name>
</gene>
<dbReference type="InterPro" id="IPR042099">
    <property type="entry name" value="ANL_N_sf"/>
</dbReference>
<dbReference type="PANTHER" id="PTHR36932">
    <property type="entry name" value="CAPSULAR POLYSACCHARIDE BIOSYNTHESIS PROTEIN"/>
    <property type="match status" value="1"/>
</dbReference>
<reference evidence="1 2" key="1">
    <citation type="submission" date="2021-03" db="EMBL/GenBank/DDBJ databases">
        <title>Genomic Encyclopedia of Type Strains, Phase IV (KMG-IV): sequencing the most valuable type-strain genomes for metagenomic binning, comparative biology and taxonomic classification.</title>
        <authorList>
            <person name="Goeker M."/>
        </authorList>
    </citation>
    <scope>NUCLEOTIDE SEQUENCE [LARGE SCALE GENOMIC DNA]</scope>
    <source>
        <strain evidence="1 2">DSM 26048</strain>
    </source>
</reference>
<dbReference type="InterPro" id="IPR012685">
    <property type="entry name" value="CHP02304_F390_synth-rel"/>
</dbReference>
<evidence type="ECO:0000313" key="1">
    <source>
        <dbReference type="EMBL" id="MBP1993228.1"/>
    </source>
</evidence>
<sequence>MWTDNLRIMYQYGLTRHGRRFRSREELGRWQERRLLHHLEKVRKGSPFYKELWGSRPVTDWRDFPMIDKSLMMAHFDQLNTAGIRKEDAFALALEAERTREFTPQIGGMTIGLSSGTSGNRGLFLISPAERMAWAGAILAKVLPGSLFARHSIAFFLRANSNLYGTVGSRRLRFEFYDLLDSMEQHLSCLNEQKPSLLVAPPSMLRLLAEQQRQGRLRIHPERILSVAEVLDPLDKRYVEEAFGQPVHQVYQCTEGLLAATCSHGTLHLNEDIVYIQKEYVDHSLRKFVPIITDFSRYAQPIVRYRLNDLLTEREQACSCGSPFTAIEMIEGRCDDVYYFPAVSGSQWIPVFPDFISRAIIAASGEVEAYHAVLHAADRLEISLQVKADERAGAQTAIAGALEVLCARVGCRMPRLEFTSYQPQVSGGRKLRRVESRAGR</sequence>
<dbReference type="SUPFAM" id="SSF56801">
    <property type="entry name" value="Acetyl-CoA synthetase-like"/>
    <property type="match status" value="1"/>
</dbReference>
<dbReference type="NCBIfam" id="TIGR02304">
    <property type="entry name" value="aden_form_hyp"/>
    <property type="match status" value="1"/>
</dbReference>
<protein>
    <submittedName>
        <fullName evidence="1">Adenylate-forming enzyme</fullName>
    </submittedName>
</protein>
<dbReference type="EMBL" id="JAGGLB010000017">
    <property type="protein sequence ID" value="MBP1993228.1"/>
    <property type="molecule type" value="Genomic_DNA"/>
</dbReference>
<dbReference type="InterPro" id="IPR053158">
    <property type="entry name" value="CapK_Type1_Caps_Biosynth"/>
</dbReference>
<dbReference type="Gene3D" id="3.40.50.12780">
    <property type="entry name" value="N-terminal domain of ligase-like"/>
    <property type="match status" value="1"/>
</dbReference>
<name>A0ABS4J061_9BACL</name>
<dbReference type="RefSeq" id="WP_209974882.1">
    <property type="nucleotide sequence ID" value="NZ_JAGGLB010000017.1"/>
</dbReference>
<evidence type="ECO:0000313" key="2">
    <source>
        <dbReference type="Proteomes" id="UP001519287"/>
    </source>
</evidence>
<comment type="caution">
    <text evidence="1">The sequence shown here is derived from an EMBL/GenBank/DDBJ whole genome shotgun (WGS) entry which is preliminary data.</text>
</comment>
<accession>A0ABS4J061</accession>
<proteinExistence type="predicted"/>